<sequence>MATIISWRTSGGKRGSCNASYHNAKNPKCVCCCGGRFHGSARQPGGVEQTLRDYWDDILDEAQKKAEEE</sequence>
<dbReference type="AlphaFoldDB" id="X1TCZ2"/>
<organism evidence="1">
    <name type="scientific">marine sediment metagenome</name>
    <dbReference type="NCBI Taxonomy" id="412755"/>
    <lineage>
        <taxon>unclassified sequences</taxon>
        <taxon>metagenomes</taxon>
        <taxon>ecological metagenomes</taxon>
    </lineage>
</organism>
<reference evidence="1" key="1">
    <citation type="journal article" date="2014" name="Front. Microbiol.">
        <title>High frequency of phylogenetically diverse reductive dehalogenase-homologous genes in deep subseafloor sedimentary metagenomes.</title>
        <authorList>
            <person name="Kawai M."/>
            <person name="Futagami T."/>
            <person name="Toyoda A."/>
            <person name="Takaki Y."/>
            <person name="Nishi S."/>
            <person name="Hori S."/>
            <person name="Arai W."/>
            <person name="Tsubouchi T."/>
            <person name="Morono Y."/>
            <person name="Uchiyama I."/>
            <person name="Ito T."/>
            <person name="Fujiyama A."/>
            <person name="Inagaki F."/>
            <person name="Takami H."/>
        </authorList>
    </citation>
    <scope>NUCLEOTIDE SEQUENCE</scope>
    <source>
        <strain evidence="1">Expedition CK06-06</strain>
    </source>
</reference>
<evidence type="ECO:0000313" key="1">
    <source>
        <dbReference type="EMBL" id="GAJ03188.1"/>
    </source>
</evidence>
<feature type="non-terminal residue" evidence="1">
    <location>
        <position position="69"/>
    </location>
</feature>
<gene>
    <name evidence="1" type="ORF">S12H4_53479</name>
</gene>
<name>X1TCZ2_9ZZZZ</name>
<proteinExistence type="predicted"/>
<comment type="caution">
    <text evidence="1">The sequence shown here is derived from an EMBL/GenBank/DDBJ whole genome shotgun (WGS) entry which is preliminary data.</text>
</comment>
<accession>X1TCZ2</accession>
<dbReference type="EMBL" id="BARW01034048">
    <property type="protein sequence ID" value="GAJ03188.1"/>
    <property type="molecule type" value="Genomic_DNA"/>
</dbReference>
<protein>
    <submittedName>
        <fullName evidence="1">Uncharacterized protein</fullName>
    </submittedName>
</protein>